<evidence type="ECO:0000313" key="2">
    <source>
        <dbReference type="Proteomes" id="UP001165960"/>
    </source>
</evidence>
<name>A0ACC2SU60_9FUNG</name>
<gene>
    <name evidence="1" type="ORF">DSO57_1014753</name>
</gene>
<reference evidence="1" key="1">
    <citation type="submission" date="2022-04" db="EMBL/GenBank/DDBJ databases">
        <title>Genome of the entomopathogenic fungus Entomophthora muscae.</title>
        <authorList>
            <person name="Elya C."/>
            <person name="Lovett B.R."/>
            <person name="Lee E."/>
            <person name="Macias A.M."/>
            <person name="Hajek A.E."/>
            <person name="De Bivort B.L."/>
            <person name="Kasson M.T."/>
            <person name="De Fine Licht H.H."/>
            <person name="Stajich J.E."/>
        </authorList>
    </citation>
    <scope>NUCLEOTIDE SEQUENCE</scope>
    <source>
        <strain evidence="1">Berkeley</strain>
    </source>
</reference>
<sequence length="140" mass="15746">PGDKESYCLGCRKFASSKSAQEVWEKVTRHPEMTSRGREFFGGEFARLLHDWYQPKEGLAPAEVQVYGGDTCLVIGKVLEEFAIMQAKYKLLTHHSLLLENDNSSKPVPGYNPGHILGLVTRNPTRAQCRGLSPAVWEVW</sequence>
<comment type="caution">
    <text evidence="1">The sequence shown here is derived from an EMBL/GenBank/DDBJ whole genome shotgun (WGS) entry which is preliminary data.</text>
</comment>
<dbReference type="EMBL" id="QTSX02004317">
    <property type="protein sequence ID" value="KAJ9065919.1"/>
    <property type="molecule type" value="Genomic_DNA"/>
</dbReference>
<dbReference type="Proteomes" id="UP001165960">
    <property type="component" value="Unassembled WGS sequence"/>
</dbReference>
<protein>
    <submittedName>
        <fullName evidence="1">Uncharacterized protein</fullName>
    </submittedName>
</protein>
<organism evidence="1 2">
    <name type="scientific">Entomophthora muscae</name>
    <dbReference type="NCBI Taxonomy" id="34485"/>
    <lineage>
        <taxon>Eukaryota</taxon>
        <taxon>Fungi</taxon>
        <taxon>Fungi incertae sedis</taxon>
        <taxon>Zoopagomycota</taxon>
        <taxon>Entomophthoromycotina</taxon>
        <taxon>Entomophthoromycetes</taxon>
        <taxon>Entomophthorales</taxon>
        <taxon>Entomophthoraceae</taxon>
        <taxon>Entomophthora</taxon>
    </lineage>
</organism>
<feature type="non-terminal residue" evidence="1">
    <location>
        <position position="1"/>
    </location>
</feature>
<keyword evidence="2" id="KW-1185">Reference proteome</keyword>
<proteinExistence type="predicted"/>
<evidence type="ECO:0000313" key="1">
    <source>
        <dbReference type="EMBL" id="KAJ9065919.1"/>
    </source>
</evidence>
<accession>A0ACC2SU60</accession>